<proteinExistence type="predicted"/>
<dbReference type="PANTHER" id="PTHR35802:SF1">
    <property type="entry name" value="PROTEASE SYNTHASE AND SPORULATION PROTEIN PAI 2"/>
    <property type="match status" value="1"/>
</dbReference>
<dbReference type="InterPro" id="IPR012349">
    <property type="entry name" value="Split_barrel_FMN-bd"/>
</dbReference>
<dbReference type="RefSeq" id="WP_187762205.1">
    <property type="nucleotide sequence ID" value="NZ_CP061038.1"/>
</dbReference>
<dbReference type="Proteomes" id="UP000516148">
    <property type="component" value="Chromosome"/>
</dbReference>
<dbReference type="PIRSF" id="PIRSF010372">
    <property type="entry name" value="PaiB"/>
    <property type="match status" value="1"/>
</dbReference>
<evidence type="ECO:0000313" key="1">
    <source>
        <dbReference type="EMBL" id="QNQ09896.1"/>
    </source>
</evidence>
<dbReference type="InterPro" id="IPR007396">
    <property type="entry name" value="TR_PAI2-type"/>
</dbReference>
<dbReference type="SUPFAM" id="SSF50475">
    <property type="entry name" value="FMN-binding split barrel"/>
    <property type="match status" value="1"/>
</dbReference>
<reference evidence="1 2" key="1">
    <citation type="submission" date="2020-09" db="EMBL/GenBank/DDBJ databases">
        <title>Sphingomonas sp., a new species isolated from pork steak.</title>
        <authorList>
            <person name="Heidler von Heilborn D."/>
        </authorList>
    </citation>
    <scope>NUCLEOTIDE SEQUENCE [LARGE SCALE GENOMIC DNA]</scope>
    <source>
        <strain evidence="2">S8-3T</strain>
    </source>
</reference>
<accession>A0A7H0LJP3</accession>
<sequence>MGRRATAMKSKFSPGSPADVAAFVRAQMLALVVSHGPEGYATTPLPLLPETNEAGEIVEFFGHFARANPQAAMVRDQPRALILFQGPHAYIPPAWVSTPGWAPTWNYAVAQFEVDIRLLPQENDRAIAELVNVLEGRKADAWTVGAMGDRYAKMLPHIVAFRATVIRAEAKFKLGQDESATAFEEIVAALGDTPLSQMMRAARQS</sequence>
<organism evidence="1 2">
    <name type="scientific">Sphingomonas alpina</name>
    <dbReference type="NCBI Taxonomy" id="653931"/>
    <lineage>
        <taxon>Bacteria</taxon>
        <taxon>Pseudomonadati</taxon>
        <taxon>Pseudomonadota</taxon>
        <taxon>Alphaproteobacteria</taxon>
        <taxon>Sphingomonadales</taxon>
        <taxon>Sphingomonadaceae</taxon>
        <taxon>Sphingomonas</taxon>
    </lineage>
</organism>
<evidence type="ECO:0000313" key="2">
    <source>
        <dbReference type="Proteomes" id="UP000516148"/>
    </source>
</evidence>
<name>A0A7H0LJP3_9SPHN</name>
<gene>
    <name evidence="1" type="ORF">H3Z74_01160</name>
</gene>
<keyword evidence="2" id="KW-1185">Reference proteome</keyword>
<dbReference type="AlphaFoldDB" id="A0A7H0LJP3"/>
<dbReference type="PANTHER" id="PTHR35802">
    <property type="entry name" value="PROTEASE SYNTHASE AND SPORULATION PROTEIN PAI 2"/>
    <property type="match status" value="1"/>
</dbReference>
<dbReference type="KEGG" id="spap:H3Z74_01160"/>
<protein>
    <submittedName>
        <fullName evidence="1">FMN-binding negative transcriptional regulator</fullName>
    </submittedName>
</protein>
<dbReference type="Gene3D" id="2.30.110.10">
    <property type="entry name" value="Electron Transport, Fmn-binding Protein, Chain A"/>
    <property type="match status" value="1"/>
</dbReference>
<dbReference type="EMBL" id="CP061038">
    <property type="protein sequence ID" value="QNQ09896.1"/>
    <property type="molecule type" value="Genomic_DNA"/>
</dbReference>
<dbReference type="Pfam" id="PF04299">
    <property type="entry name" value="FMN_bind_2"/>
    <property type="match status" value="1"/>
</dbReference>